<evidence type="ECO:0000256" key="1">
    <source>
        <dbReference type="SAM" id="Phobius"/>
    </source>
</evidence>
<organism evidence="2 3">
    <name type="scientific">Bursaphelenchus okinawaensis</name>
    <dbReference type="NCBI Taxonomy" id="465554"/>
    <lineage>
        <taxon>Eukaryota</taxon>
        <taxon>Metazoa</taxon>
        <taxon>Ecdysozoa</taxon>
        <taxon>Nematoda</taxon>
        <taxon>Chromadorea</taxon>
        <taxon>Rhabditida</taxon>
        <taxon>Tylenchina</taxon>
        <taxon>Tylenchomorpha</taxon>
        <taxon>Aphelenchoidea</taxon>
        <taxon>Aphelenchoididae</taxon>
        <taxon>Bursaphelenchus</taxon>
    </lineage>
</organism>
<dbReference type="OrthoDB" id="5830141at2759"/>
<protein>
    <submittedName>
        <fullName evidence="2">Uncharacterized protein</fullName>
    </submittedName>
</protein>
<gene>
    <name evidence="2" type="ORF">BOKJ2_LOCUS1464</name>
</gene>
<accession>A0A811JU68</accession>
<feature type="transmembrane region" description="Helical" evidence="1">
    <location>
        <begin position="302"/>
        <end position="322"/>
    </location>
</feature>
<comment type="caution">
    <text evidence="2">The sequence shown here is derived from an EMBL/GenBank/DDBJ whole genome shotgun (WGS) entry which is preliminary data.</text>
</comment>
<dbReference type="EMBL" id="CAJFDH010000001">
    <property type="protein sequence ID" value="CAD5206780.1"/>
    <property type="molecule type" value="Genomic_DNA"/>
</dbReference>
<evidence type="ECO:0000313" key="3">
    <source>
        <dbReference type="Proteomes" id="UP000614601"/>
    </source>
</evidence>
<reference evidence="2" key="1">
    <citation type="submission" date="2020-09" db="EMBL/GenBank/DDBJ databases">
        <authorList>
            <person name="Kikuchi T."/>
        </authorList>
    </citation>
    <scope>NUCLEOTIDE SEQUENCE</scope>
    <source>
        <strain evidence="2">SH1</strain>
    </source>
</reference>
<keyword evidence="3" id="KW-1185">Reference proteome</keyword>
<sequence length="464" mass="53675">MTDKWLRVEKPVSLQIPKNLIPHSFYTYSTSLSGKRIYVVGSSKEVVITNDLRALRKLCLLEIDLETKEISSYSVDVGDFTGEVLELYFLAKDLAVLLTYDHRKNELLQYRLIIDRVRKELGCDVVRCTSFDGNMGLRVGVGAVVQGYILVVGRTSREMGDVCKVKMLASDPYHYEHFPDFELDKQMIELERIAHMHPEELYVWPKSVPLLYNESLYFLMAKKEDFSLLFDTSHLGVMTYDHTSNQFVTKIQDVDNSKIKELINHRDMNINYGCMIAQKGKNMWLTFISPAPATHWRWKLQMVATVVCHMFLFVFGRFFIWFGNYDGGYMATKFMHFYLWMMGPSMIPQFGPSPTLRLVSLDLERFQLKAAKVNVMKSALSRFGQVLIDSTPRGDVIMAEMPPRCSELRISRICNPFEPEPLSRMSKKTVEHTFPRLFLEKRLPGYVLQSKSSTIIGPTWNLLK</sequence>
<name>A0A811JU68_9BILA</name>
<keyword evidence="1" id="KW-0472">Membrane</keyword>
<evidence type="ECO:0000313" key="2">
    <source>
        <dbReference type="EMBL" id="CAD5206780.1"/>
    </source>
</evidence>
<dbReference type="Proteomes" id="UP000614601">
    <property type="component" value="Unassembled WGS sequence"/>
</dbReference>
<proteinExistence type="predicted"/>
<keyword evidence="1" id="KW-0812">Transmembrane</keyword>
<dbReference type="AlphaFoldDB" id="A0A811JU68"/>
<keyword evidence="1" id="KW-1133">Transmembrane helix</keyword>
<dbReference type="Proteomes" id="UP000783686">
    <property type="component" value="Unassembled WGS sequence"/>
</dbReference>
<dbReference type="EMBL" id="CAJFCW020000001">
    <property type="protein sequence ID" value="CAG9083096.1"/>
    <property type="molecule type" value="Genomic_DNA"/>
</dbReference>